<dbReference type="Proteomes" id="UP000233469">
    <property type="component" value="Unassembled WGS sequence"/>
</dbReference>
<keyword evidence="1" id="KW-0812">Transmembrane</keyword>
<dbReference type="EMBL" id="LLXL01001040">
    <property type="protein sequence ID" value="PKK66846.1"/>
    <property type="molecule type" value="Genomic_DNA"/>
</dbReference>
<feature type="transmembrane region" description="Helical" evidence="1">
    <location>
        <begin position="51"/>
        <end position="72"/>
    </location>
</feature>
<keyword evidence="1" id="KW-1133">Transmembrane helix</keyword>
<reference evidence="2 3" key="2">
    <citation type="submission" date="2017-10" db="EMBL/GenBank/DDBJ databases">
        <title>Extensive intraspecific genome diversity in a model arbuscular mycorrhizal fungus.</title>
        <authorList>
            <person name="Chen E.C.H."/>
            <person name="Morin E."/>
            <person name="Baudet D."/>
            <person name="Noel J."/>
            <person name="Ndikumana S."/>
            <person name="Charron P."/>
            <person name="St-Onge C."/>
            <person name="Giorgi J."/>
            <person name="Grigoriev I.V."/>
            <person name="Roux C."/>
            <person name="Martin F.M."/>
            <person name="Corradi N."/>
        </authorList>
    </citation>
    <scope>NUCLEOTIDE SEQUENCE [LARGE SCALE GENOMIC DNA]</scope>
    <source>
        <strain evidence="2 3">C2</strain>
    </source>
</reference>
<organism evidence="2 3">
    <name type="scientific">Rhizophagus irregularis</name>
    <dbReference type="NCBI Taxonomy" id="588596"/>
    <lineage>
        <taxon>Eukaryota</taxon>
        <taxon>Fungi</taxon>
        <taxon>Fungi incertae sedis</taxon>
        <taxon>Mucoromycota</taxon>
        <taxon>Glomeromycotina</taxon>
        <taxon>Glomeromycetes</taxon>
        <taxon>Glomerales</taxon>
        <taxon>Glomeraceae</taxon>
        <taxon>Rhizophagus</taxon>
    </lineage>
</organism>
<accession>A0A2N1MYZ8</accession>
<protein>
    <submittedName>
        <fullName evidence="2">Uncharacterized protein</fullName>
    </submittedName>
</protein>
<dbReference type="AlphaFoldDB" id="A0A2N1MYZ8"/>
<proteinExistence type="predicted"/>
<evidence type="ECO:0000313" key="3">
    <source>
        <dbReference type="Proteomes" id="UP000233469"/>
    </source>
</evidence>
<name>A0A2N1MYZ8_9GLOM</name>
<feature type="transmembrane region" description="Helical" evidence="1">
    <location>
        <begin position="12"/>
        <end position="31"/>
    </location>
</feature>
<evidence type="ECO:0000256" key="1">
    <source>
        <dbReference type="SAM" id="Phobius"/>
    </source>
</evidence>
<sequence length="78" mass="9366">MHSINIQDSQQLGNQLFFFHGSFFILFWKILNGQIKLNNITKTYDFFLLPHFSTIAFFTYLPYILYLTILHLKISIYI</sequence>
<reference evidence="2 3" key="1">
    <citation type="submission" date="2016-04" db="EMBL/GenBank/DDBJ databases">
        <title>Genome analyses suggest a sexual origin of heterokaryosis in a supposedly ancient asexual fungus.</title>
        <authorList>
            <person name="Ropars J."/>
            <person name="Sedzielewska K."/>
            <person name="Noel J."/>
            <person name="Charron P."/>
            <person name="Farinelli L."/>
            <person name="Marton T."/>
            <person name="Kruger M."/>
            <person name="Pelin A."/>
            <person name="Brachmann A."/>
            <person name="Corradi N."/>
        </authorList>
    </citation>
    <scope>NUCLEOTIDE SEQUENCE [LARGE SCALE GENOMIC DNA]</scope>
    <source>
        <strain evidence="2 3">C2</strain>
    </source>
</reference>
<evidence type="ECO:0000313" key="2">
    <source>
        <dbReference type="EMBL" id="PKK66846.1"/>
    </source>
</evidence>
<gene>
    <name evidence="2" type="ORF">RhiirC2_18862</name>
</gene>
<comment type="caution">
    <text evidence="2">The sequence shown here is derived from an EMBL/GenBank/DDBJ whole genome shotgun (WGS) entry which is preliminary data.</text>
</comment>
<keyword evidence="1" id="KW-0472">Membrane</keyword>